<evidence type="ECO:0000256" key="1">
    <source>
        <dbReference type="SAM" id="Phobius"/>
    </source>
</evidence>
<accession>A0A557R0L4</accession>
<dbReference type="Proteomes" id="UP000319502">
    <property type="component" value="Unassembled WGS sequence"/>
</dbReference>
<reference evidence="2 3" key="1">
    <citation type="submission" date="2019-07" db="EMBL/GenBank/DDBJ databases">
        <title>The pathways for chlorine oxyanion respiration interact through the shared metabolite chlorate.</title>
        <authorList>
            <person name="Barnum T.P."/>
            <person name="Cheng Y."/>
            <person name="Hill K.A."/>
            <person name="Lucas L.N."/>
            <person name="Carlson H.K."/>
            <person name="Coates J.D."/>
        </authorList>
    </citation>
    <scope>NUCLEOTIDE SEQUENCE [LARGE SCALE GENOMIC DNA]</scope>
    <source>
        <strain evidence="2 3">SFB-3</strain>
    </source>
</reference>
<evidence type="ECO:0000313" key="3">
    <source>
        <dbReference type="Proteomes" id="UP000319502"/>
    </source>
</evidence>
<gene>
    <name evidence="2" type="ORF">FHP91_03050</name>
</gene>
<feature type="transmembrane region" description="Helical" evidence="1">
    <location>
        <begin position="12"/>
        <end position="31"/>
    </location>
</feature>
<name>A0A557R0L4_9RHOO</name>
<keyword evidence="1" id="KW-0472">Membrane</keyword>
<sequence>MSYPYGVEKKTIELAWVVGGLVALATSFVLGRQFALKRELPEHRARVERVVEGTLVGGQAKMASLHVSLYQNLRAGNLDYVESALCQLIKADATLLAHAERSGDGIEDAFDALNRPHVAGALARTRDSGCAPG</sequence>
<evidence type="ECO:0000313" key="2">
    <source>
        <dbReference type="EMBL" id="TVO58656.1"/>
    </source>
</evidence>
<keyword evidence="3" id="KW-1185">Reference proteome</keyword>
<keyword evidence="1" id="KW-1133">Transmembrane helix</keyword>
<protein>
    <submittedName>
        <fullName evidence="2">Uncharacterized protein</fullName>
    </submittedName>
</protein>
<dbReference type="AlphaFoldDB" id="A0A557R0L4"/>
<keyword evidence="1" id="KW-0812">Transmembrane</keyword>
<organism evidence="2 3">
    <name type="scientific">Denitromonas halophila</name>
    <dbReference type="NCBI Taxonomy" id="1629404"/>
    <lineage>
        <taxon>Bacteria</taxon>
        <taxon>Pseudomonadati</taxon>
        <taxon>Pseudomonadota</taxon>
        <taxon>Betaproteobacteria</taxon>
        <taxon>Rhodocyclales</taxon>
        <taxon>Zoogloeaceae</taxon>
        <taxon>Denitromonas</taxon>
    </lineage>
</organism>
<comment type="caution">
    <text evidence="2">The sequence shown here is derived from an EMBL/GenBank/DDBJ whole genome shotgun (WGS) entry which is preliminary data.</text>
</comment>
<proteinExistence type="predicted"/>
<dbReference type="RefSeq" id="WP_144308190.1">
    <property type="nucleotide sequence ID" value="NZ_VMNK01000003.1"/>
</dbReference>
<dbReference type="EMBL" id="VMNK01000003">
    <property type="protein sequence ID" value="TVO58656.1"/>
    <property type="molecule type" value="Genomic_DNA"/>
</dbReference>